<keyword evidence="3" id="KW-1003">Cell membrane</keyword>
<dbReference type="InterPro" id="IPR052518">
    <property type="entry name" value="CHR_Transporter"/>
</dbReference>
<keyword evidence="4 8" id="KW-0812">Transmembrane</keyword>
<dbReference type="InterPro" id="IPR003370">
    <property type="entry name" value="Chromate_transpt"/>
</dbReference>
<evidence type="ECO:0000313" key="10">
    <source>
        <dbReference type="Proteomes" id="UP000297737"/>
    </source>
</evidence>
<evidence type="ECO:0000313" key="9">
    <source>
        <dbReference type="EMBL" id="TFU05551.1"/>
    </source>
</evidence>
<dbReference type="Pfam" id="PF02417">
    <property type="entry name" value="Chromate_transp"/>
    <property type="match status" value="1"/>
</dbReference>
<reference evidence="9 10" key="1">
    <citation type="submission" date="2019-02" db="EMBL/GenBank/DDBJ databases">
        <title>Polymorphobacter sp. isolated from the lake at the Tibet of China.</title>
        <authorList>
            <person name="Li A."/>
        </authorList>
    </citation>
    <scope>NUCLEOTIDE SEQUENCE [LARGE SCALE GENOMIC DNA]</scope>
    <source>
        <strain evidence="9 10">DJ1R-1</strain>
    </source>
</reference>
<dbReference type="PANTHER" id="PTHR43663:SF1">
    <property type="entry name" value="CHROMATE TRANSPORTER"/>
    <property type="match status" value="1"/>
</dbReference>
<evidence type="ECO:0000256" key="4">
    <source>
        <dbReference type="ARBA" id="ARBA00022692"/>
    </source>
</evidence>
<evidence type="ECO:0000256" key="8">
    <source>
        <dbReference type="SAM" id="Phobius"/>
    </source>
</evidence>
<accession>A0A4Y9EPM2</accession>
<feature type="transmembrane region" description="Helical" evidence="8">
    <location>
        <begin position="109"/>
        <end position="133"/>
    </location>
</feature>
<feature type="region of interest" description="Disordered" evidence="7">
    <location>
        <begin position="1"/>
        <end position="30"/>
    </location>
</feature>
<evidence type="ECO:0000256" key="5">
    <source>
        <dbReference type="ARBA" id="ARBA00022989"/>
    </source>
</evidence>
<gene>
    <name evidence="9" type="ORF">EUV02_00445</name>
</gene>
<dbReference type="EMBL" id="SIHO01000001">
    <property type="protein sequence ID" value="TFU05551.1"/>
    <property type="molecule type" value="Genomic_DNA"/>
</dbReference>
<evidence type="ECO:0000256" key="1">
    <source>
        <dbReference type="ARBA" id="ARBA00004651"/>
    </source>
</evidence>
<keyword evidence="10" id="KW-1185">Reference proteome</keyword>
<evidence type="ECO:0000256" key="3">
    <source>
        <dbReference type="ARBA" id="ARBA00022475"/>
    </source>
</evidence>
<sequence>MARIRRHQDRDGLPSARQSARQPRMSDAAVPPAAAPVPVTLLRIFIEFLIIGGTSFGGVVPYLRGGLVTRTGWLDDREFVEMLSICQSLPGLNATNMAVLVGQKLRGPLGALVAIVAMCLPGALLMYIVGIFYRQHGDHAAVTGALKGVAAAAVGLILSTVVQLGKKSLDSSADFIFVVVTVVAVMGFHVSVPVALLGVGAAAILWHRPKAPTP</sequence>
<comment type="subcellular location">
    <subcellularLocation>
        <location evidence="1">Cell membrane</location>
        <topology evidence="1">Multi-pass membrane protein</topology>
    </subcellularLocation>
</comment>
<feature type="transmembrane region" description="Helical" evidence="8">
    <location>
        <begin position="145"/>
        <end position="164"/>
    </location>
</feature>
<organism evidence="9 10">
    <name type="scientific">Glacieibacterium arshaanense</name>
    <dbReference type="NCBI Taxonomy" id="2511025"/>
    <lineage>
        <taxon>Bacteria</taxon>
        <taxon>Pseudomonadati</taxon>
        <taxon>Pseudomonadota</taxon>
        <taxon>Alphaproteobacteria</taxon>
        <taxon>Sphingomonadales</taxon>
        <taxon>Sphingosinicellaceae</taxon>
        <taxon>Glacieibacterium</taxon>
    </lineage>
</organism>
<feature type="transmembrane region" description="Helical" evidence="8">
    <location>
        <begin position="176"/>
        <end position="206"/>
    </location>
</feature>
<protein>
    <submittedName>
        <fullName evidence="9">Chromate transporter</fullName>
    </submittedName>
</protein>
<dbReference type="AlphaFoldDB" id="A0A4Y9EPM2"/>
<dbReference type="PANTHER" id="PTHR43663">
    <property type="entry name" value="CHROMATE TRANSPORT PROTEIN-RELATED"/>
    <property type="match status" value="1"/>
</dbReference>
<comment type="caution">
    <text evidence="9">The sequence shown here is derived from an EMBL/GenBank/DDBJ whole genome shotgun (WGS) entry which is preliminary data.</text>
</comment>
<dbReference type="GO" id="GO:0005886">
    <property type="term" value="C:plasma membrane"/>
    <property type="evidence" value="ECO:0007669"/>
    <property type="project" value="UniProtKB-SubCell"/>
</dbReference>
<evidence type="ECO:0000256" key="2">
    <source>
        <dbReference type="ARBA" id="ARBA00005262"/>
    </source>
</evidence>
<dbReference type="Proteomes" id="UP000297737">
    <property type="component" value="Unassembled WGS sequence"/>
</dbReference>
<name>A0A4Y9EPM2_9SPHN</name>
<proteinExistence type="inferred from homology"/>
<dbReference type="GO" id="GO:0015109">
    <property type="term" value="F:chromate transmembrane transporter activity"/>
    <property type="evidence" value="ECO:0007669"/>
    <property type="project" value="InterPro"/>
</dbReference>
<dbReference type="OrthoDB" id="8969999at2"/>
<comment type="similarity">
    <text evidence="2">Belongs to the chromate ion transporter (CHR) (TC 2.A.51) family.</text>
</comment>
<keyword evidence="6 8" id="KW-0472">Membrane</keyword>
<evidence type="ECO:0000256" key="6">
    <source>
        <dbReference type="ARBA" id="ARBA00023136"/>
    </source>
</evidence>
<feature type="transmembrane region" description="Helical" evidence="8">
    <location>
        <begin position="44"/>
        <end position="63"/>
    </location>
</feature>
<keyword evidence="5 8" id="KW-1133">Transmembrane helix</keyword>
<evidence type="ECO:0000256" key="7">
    <source>
        <dbReference type="SAM" id="MobiDB-lite"/>
    </source>
</evidence>